<organism evidence="7 8">
    <name type="scientific">Mesonia aestuariivivens</name>
    <dbReference type="NCBI Taxonomy" id="2796128"/>
    <lineage>
        <taxon>Bacteria</taxon>
        <taxon>Pseudomonadati</taxon>
        <taxon>Bacteroidota</taxon>
        <taxon>Flavobacteriia</taxon>
        <taxon>Flavobacteriales</taxon>
        <taxon>Flavobacteriaceae</taxon>
        <taxon>Mesonia</taxon>
    </lineage>
</organism>
<proteinExistence type="inferred from homology"/>
<dbReference type="Pfam" id="PF02646">
    <property type="entry name" value="RmuC"/>
    <property type="match status" value="1"/>
</dbReference>
<dbReference type="InterPro" id="IPR003798">
    <property type="entry name" value="DNA_recombination_RmuC"/>
</dbReference>
<keyword evidence="6" id="KW-0472">Membrane</keyword>
<dbReference type="PANTHER" id="PTHR30563:SF0">
    <property type="entry name" value="DNA RECOMBINATION PROTEIN RMUC"/>
    <property type="match status" value="1"/>
</dbReference>
<evidence type="ECO:0000256" key="4">
    <source>
        <dbReference type="ARBA" id="ARBA00023172"/>
    </source>
</evidence>
<accession>A0ABS6W0F4</accession>
<dbReference type="PANTHER" id="PTHR30563">
    <property type="entry name" value="DNA RECOMBINATION PROTEIN RMUC"/>
    <property type="match status" value="1"/>
</dbReference>
<feature type="transmembrane region" description="Helical" evidence="6">
    <location>
        <begin position="6"/>
        <end position="26"/>
    </location>
</feature>
<comment type="caution">
    <text evidence="7">The sequence shown here is derived from an EMBL/GenBank/DDBJ whole genome shotgun (WGS) entry which is preliminary data.</text>
</comment>
<dbReference type="EMBL" id="JAHWDF010000002">
    <property type="protein sequence ID" value="MBW2960599.1"/>
    <property type="molecule type" value="Genomic_DNA"/>
</dbReference>
<sequence>MIEYIIVGVIALVMLIVGIFIGKNLGKLKQQSLQKSLESEVANYRIQVENIDKNLQEIKQERENLRSEKDFFKDELTRKNVEFENLQQRNNEQKQEVNQLQEKFQKEFENLAHKIFDQNSQKFSNQNKENIQHILNPLQEKIKIFEEKVEKNSMNSVKINAELSKQLQFLNEQNLKISEEATNLTRALKGDSKMQGNWGEMILERVLERSGLQKNSEYFVQQNFRTEEGKRVMPDVVIKLPGDKKIIIDAKVSLNAYERYVNETDDSLKPLHLKKHIIAVKNRVDELSKKNYHQLYEMESPDFVLLFIPIEAAFAVASNEYPQLYGDAFDKNIILVTPTTLLAVLKTIDSMWQNEKQKQNAIEIASQAGALYDSFVNLTEELKKVGNQIGTVQNTYDKAMKKLTGKGNLVKRVEKLKELGAKASKQIDAKLIDQSVTNHTDL</sequence>
<keyword evidence="4" id="KW-0233">DNA recombination</keyword>
<evidence type="ECO:0000256" key="5">
    <source>
        <dbReference type="SAM" id="Coils"/>
    </source>
</evidence>
<evidence type="ECO:0000313" key="8">
    <source>
        <dbReference type="Proteomes" id="UP000719267"/>
    </source>
</evidence>
<keyword evidence="6" id="KW-1133">Transmembrane helix</keyword>
<evidence type="ECO:0000313" key="7">
    <source>
        <dbReference type="EMBL" id="MBW2960599.1"/>
    </source>
</evidence>
<feature type="coiled-coil region" evidence="5">
    <location>
        <begin position="34"/>
        <end position="110"/>
    </location>
</feature>
<keyword evidence="8" id="KW-1185">Reference proteome</keyword>
<keyword evidence="3 5" id="KW-0175">Coiled coil</keyword>
<evidence type="ECO:0000256" key="1">
    <source>
        <dbReference type="ARBA" id="ARBA00003416"/>
    </source>
</evidence>
<reference evidence="7 8" key="1">
    <citation type="submission" date="2021-07" db="EMBL/GenBank/DDBJ databases">
        <title>Mesonia aestuariivivens sp. nov., isolated from a tidal flat.</title>
        <authorList>
            <person name="Kim Y.-O."/>
            <person name="Yoon J.-H."/>
        </authorList>
    </citation>
    <scope>NUCLEOTIDE SEQUENCE [LARGE SCALE GENOMIC DNA]</scope>
    <source>
        <strain evidence="7 8">JHPTF-M18</strain>
    </source>
</reference>
<gene>
    <name evidence="7" type="primary">rmuC</name>
    <name evidence="7" type="ORF">KW502_02140</name>
</gene>
<comment type="similarity">
    <text evidence="2">Belongs to the RmuC family.</text>
</comment>
<dbReference type="Proteomes" id="UP000719267">
    <property type="component" value="Unassembled WGS sequence"/>
</dbReference>
<protein>
    <submittedName>
        <fullName evidence="7">DNA recombination protein RmuC</fullName>
    </submittedName>
</protein>
<dbReference type="RefSeq" id="WP_219038886.1">
    <property type="nucleotide sequence ID" value="NZ_JAHWDF010000002.1"/>
</dbReference>
<evidence type="ECO:0000256" key="6">
    <source>
        <dbReference type="SAM" id="Phobius"/>
    </source>
</evidence>
<evidence type="ECO:0000256" key="2">
    <source>
        <dbReference type="ARBA" id="ARBA00009840"/>
    </source>
</evidence>
<comment type="function">
    <text evidence="1">Involved in DNA recombination.</text>
</comment>
<name>A0ABS6W0F4_9FLAO</name>
<evidence type="ECO:0000256" key="3">
    <source>
        <dbReference type="ARBA" id="ARBA00023054"/>
    </source>
</evidence>
<feature type="coiled-coil region" evidence="5">
    <location>
        <begin position="160"/>
        <end position="187"/>
    </location>
</feature>
<keyword evidence="6" id="KW-0812">Transmembrane</keyword>